<dbReference type="OrthoDB" id="9786473at2"/>
<dbReference type="Proteomes" id="UP000182264">
    <property type="component" value="Chromosome"/>
</dbReference>
<proteinExistence type="predicted"/>
<protein>
    <recommendedName>
        <fullName evidence="4">DUF2238 domain-containing protein</fullName>
    </recommendedName>
</protein>
<feature type="transmembrane region" description="Helical" evidence="1">
    <location>
        <begin position="171"/>
        <end position="190"/>
    </location>
</feature>
<dbReference type="InterPro" id="IPR014509">
    <property type="entry name" value="YjdF-like"/>
</dbReference>
<gene>
    <name evidence="2" type="ORF">A7E75_05095</name>
</gene>
<dbReference type="InterPro" id="IPR058534">
    <property type="entry name" value="YjdF"/>
</dbReference>
<name>A0A1L3GF66_SYNAC</name>
<accession>A0A1L3GF66</accession>
<keyword evidence="1" id="KW-1133">Transmembrane helix</keyword>
<evidence type="ECO:0000313" key="2">
    <source>
        <dbReference type="EMBL" id="APG24479.1"/>
    </source>
</evidence>
<organism evidence="2 3">
    <name type="scientific">Syntrophotalea acetylenica</name>
    <name type="common">Pelobacter acetylenicus</name>
    <dbReference type="NCBI Taxonomy" id="29542"/>
    <lineage>
        <taxon>Bacteria</taxon>
        <taxon>Pseudomonadati</taxon>
        <taxon>Thermodesulfobacteriota</taxon>
        <taxon>Desulfuromonadia</taxon>
        <taxon>Desulfuromonadales</taxon>
        <taxon>Syntrophotaleaceae</taxon>
        <taxon>Syntrophotalea</taxon>
    </lineage>
</organism>
<dbReference type="STRING" id="29542.A6070_13745"/>
<feature type="transmembrane region" description="Helical" evidence="1">
    <location>
        <begin position="121"/>
        <end position="141"/>
    </location>
</feature>
<dbReference type="Pfam" id="PF09997">
    <property type="entry name" value="DUF2238"/>
    <property type="match status" value="1"/>
</dbReference>
<feature type="transmembrane region" description="Helical" evidence="1">
    <location>
        <begin position="28"/>
        <end position="46"/>
    </location>
</feature>
<evidence type="ECO:0000313" key="3">
    <source>
        <dbReference type="Proteomes" id="UP000182264"/>
    </source>
</evidence>
<sequence length="206" mass="23443">MVPAVLLGLYLLLFAVLGIAPYDRGVWLAENLPIVAIVVLLAATFRKYRFSDLAYLLMACLIFLHTIGGHFTFERVPFDWVTQWFGFQRNHYDRMAHFTVGFYAYPCAELLLRRRLVASRGVLLLFPVFFIVTVAAGYELFEWQYAVHADPDAGIAVLGSQGDIWDAQKDMLADTLGAVAAIGLFAIRHWRQLARLRFDRRADETP</sequence>
<evidence type="ECO:0000256" key="1">
    <source>
        <dbReference type="SAM" id="Phobius"/>
    </source>
</evidence>
<dbReference type="AlphaFoldDB" id="A0A1L3GF66"/>
<dbReference type="KEGG" id="pace:A6070_13745"/>
<keyword evidence="1" id="KW-0812">Transmembrane</keyword>
<keyword evidence="3" id="KW-1185">Reference proteome</keyword>
<feature type="transmembrane region" description="Helical" evidence="1">
    <location>
        <begin position="95"/>
        <end position="112"/>
    </location>
</feature>
<keyword evidence="1" id="KW-0472">Membrane</keyword>
<dbReference type="EMBL" id="CP015518">
    <property type="protein sequence ID" value="APG24479.1"/>
    <property type="molecule type" value="Genomic_DNA"/>
</dbReference>
<reference evidence="2 3" key="1">
    <citation type="journal article" date="2017" name="Genome Announc.">
        <title>Complete Genome Sequences of Two Acetylene-Fermenting Pelobacter acetylenicus Strains.</title>
        <authorList>
            <person name="Sutton J.M."/>
            <person name="Baesman S.M."/>
            <person name="Fierst J.L."/>
            <person name="Poret-Peterson A.T."/>
            <person name="Oremland R.S."/>
            <person name="Dunlap D.S."/>
            <person name="Akob D.M."/>
        </authorList>
    </citation>
    <scope>NUCLEOTIDE SEQUENCE [LARGE SCALE GENOMIC DNA]</scope>
    <source>
        <strain evidence="2 3">DSM 3247</strain>
    </source>
</reference>
<feature type="transmembrane region" description="Helical" evidence="1">
    <location>
        <begin position="53"/>
        <end position="73"/>
    </location>
</feature>
<dbReference type="RefSeq" id="WP_072286319.1">
    <property type="nucleotide sequence ID" value="NZ_CP015455.1"/>
</dbReference>
<evidence type="ECO:0008006" key="4">
    <source>
        <dbReference type="Google" id="ProtNLM"/>
    </source>
</evidence>
<dbReference type="PIRSF" id="PIRSF020606">
    <property type="entry name" value="UCP020606"/>
    <property type="match status" value="1"/>
</dbReference>